<keyword evidence="1" id="KW-0812">Transmembrane</keyword>
<sequence>MYAYGVVGLASAVIVFALSVRMNAGLRPVPHRMLLSLAAGAMWPLLLIGAAEFGSFAAYAKVHEHDDDAILT</sequence>
<gene>
    <name evidence="2" type="ORF">BEL07_12275</name>
</gene>
<proteinExistence type="predicted"/>
<evidence type="ECO:0000256" key="1">
    <source>
        <dbReference type="SAM" id="Phobius"/>
    </source>
</evidence>
<dbReference type="Proteomes" id="UP000178953">
    <property type="component" value="Unassembled WGS sequence"/>
</dbReference>
<dbReference type="EMBL" id="MCHX01000024">
    <property type="protein sequence ID" value="OFJ53514.1"/>
    <property type="molecule type" value="Genomic_DNA"/>
</dbReference>
<dbReference type="OrthoDB" id="4751806at2"/>
<keyword evidence="3" id="KW-1185">Reference proteome</keyword>
<organism evidence="2 3">
    <name type="scientific">Mycolicibacterium grossiae</name>
    <dbReference type="NCBI Taxonomy" id="1552759"/>
    <lineage>
        <taxon>Bacteria</taxon>
        <taxon>Bacillati</taxon>
        <taxon>Actinomycetota</taxon>
        <taxon>Actinomycetes</taxon>
        <taxon>Mycobacteriales</taxon>
        <taxon>Mycobacteriaceae</taxon>
        <taxon>Mycolicibacterium</taxon>
    </lineage>
</organism>
<reference evidence="2 3" key="1">
    <citation type="submission" date="2016-09" db="EMBL/GenBank/DDBJ databases">
        <title>genome sequence of Mycobacterium sp. 739 SCH.</title>
        <authorList>
            <person name="Greninger A.L."/>
            <person name="Qin X."/>
            <person name="Jerome K."/>
            <person name="Vora S."/>
            <person name="Quinn K."/>
        </authorList>
    </citation>
    <scope>NUCLEOTIDE SEQUENCE [LARGE SCALE GENOMIC DNA]</scope>
    <source>
        <strain evidence="2 3">SCH</strain>
    </source>
</reference>
<protein>
    <submittedName>
        <fullName evidence="2">Uncharacterized protein</fullName>
    </submittedName>
</protein>
<keyword evidence="1" id="KW-0472">Membrane</keyword>
<dbReference type="AlphaFoldDB" id="A0A1E8Q6R1"/>
<accession>A0A1E8Q6R1</accession>
<feature type="transmembrane region" description="Helical" evidence="1">
    <location>
        <begin position="34"/>
        <end position="59"/>
    </location>
</feature>
<comment type="caution">
    <text evidence="2">The sequence shown here is derived from an EMBL/GenBank/DDBJ whole genome shotgun (WGS) entry which is preliminary data.</text>
</comment>
<evidence type="ECO:0000313" key="2">
    <source>
        <dbReference type="EMBL" id="OFJ53514.1"/>
    </source>
</evidence>
<keyword evidence="1" id="KW-1133">Transmembrane helix</keyword>
<feature type="transmembrane region" description="Helical" evidence="1">
    <location>
        <begin position="6"/>
        <end position="22"/>
    </location>
</feature>
<name>A0A1E8Q6R1_9MYCO</name>
<evidence type="ECO:0000313" key="3">
    <source>
        <dbReference type="Proteomes" id="UP000178953"/>
    </source>
</evidence>
<dbReference type="RefSeq" id="WP_070353372.1">
    <property type="nucleotide sequence ID" value="NZ_CP043474.1"/>
</dbReference>